<evidence type="ECO:0000313" key="2">
    <source>
        <dbReference type="EMBL" id="EDZ69707.1"/>
    </source>
</evidence>
<sequence length="82" mass="8867">MGSLALENFNKFIPRADLVAAWVTIIMVFTFGNFLSTLSIKTGQNLWHLSKISSSVSPLLLGIILGSQSGEIMLGKNLLITS</sequence>
<protein>
    <submittedName>
        <fullName evidence="2">Uncharacterized protein</fullName>
    </submittedName>
</protein>
<comment type="caution">
    <text evidence="2">The sequence shown here is derived from an EMBL/GenBank/DDBJ whole genome shotgun (WGS) entry which is preliminary data.</text>
</comment>
<keyword evidence="1" id="KW-1133">Transmembrane helix</keyword>
<dbReference type="EMBL" id="ABSV01002004">
    <property type="protein sequence ID" value="EDZ69707.1"/>
    <property type="molecule type" value="Genomic_DNA"/>
</dbReference>
<keyword evidence="1" id="KW-0472">Membrane</keyword>
<dbReference type="AlphaFoldDB" id="B5VQT6"/>
<keyword evidence="1" id="KW-0812">Transmembrane</keyword>
<dbReference type="Proteomes" id="UP000008988">
    <property type="component" value="Unassembled WGS sequence"/>
</dbReference>
<gene>
    <name evidence="2" type="ORF">AWRI1631_142110</name>
</gene>
<feature type="transmembrane region" description="Helical" evidence="1">
    <location>
        <begin position="20"/>
        <end position="40"/>
    </location>
</feature>
<accession>B5VQT6</accession>
<name>B5VQT6_YEAS6</name>
<organism evidence="2 3">
    <name type="scientific">Saccharomyces cerevisiae (strain AWRI1631)</name>
    <name type="common">Baker's yeast</name>
    <dbReference type="NCBI Taxonomy" id="545124"/>
    <lineage>
        <taxon>Eukaryota</taxon>
        <taxon>Fungi</taxon>
        <taxon>Dikarya</taxon>
        <taxon>Ascomycota</taxon>
        <taxon>Saccharomycotina</taxon>
        <taxon>Saccharomycetes</taxon>
        <taxon>Saccharomycetales</taxon>
        <taxon>Saccharomycetaceae</taxon>
        <taxon>Saccharomyces</taxon>
    </lineage>
</organism>
<evidence type="ECO:0000256" key="1">
    <source>
        <dbReference type="SAM" id="Phobius"/>
    </source>
</evidence>
<reference evidence="2 3" key="1">
    <citation type="journal article" date="2008" name="FEMS Yeast Res.">
        <title>Comparative genome analysis of a Saccharomyces cerevisiae wine strain.</title>
        <authorList>
            <person name="Borneman A.R."/>
            <person name="Forgan A.H."/>
            <person name="Pretorius I.S."/>
            <person name="Chambers P.J."/>
        </authorList>
    </citation>
    <scope>NUCLEOTIDE SEQUENCE [LARGE SCALE GENOMIC DNA]</scope>
    <source>
        <strain evidence="2 3">AWRI1631</strain>
    </source>
</reference>
<proteinExistence type="predicted"/>
<evidence type="ECO:0000313" key="3">
    <source>
        <dbReference type="Proteomes" id="UP000008988"/>
    </source>
</evidence>